<comment type="catalytic activity">
    <reaction evidence="8">
        <text>L-seryl-[protein] + ATP = O-phospho-L-seryl-[protein] + ADP + H(+)</text>
        <dbReference type="Rhea" id="RHEA:17989"/>
        <dbReference type="Rhea" id="RHEA-COMP:9863"/>
        <dbReference type="Rhea" id="RHEA-COMP:11604"/>
        <dbReference type="ChEBI" id="CHEBI:15378"/>
        <dbReference type="ChEBI" id="CHEBI:29999"/>
        <dbReference type="ChEBI" id="CHEBI:30616"/>
        <dbReference type="ChEBI" id="CHEBI:83421"/>
        <dbReference type="ChEBI" id="CHEBI:456216"/>
        <dbReference type="EC" id="2.7.11.1"/>
    </reaction>
</comment>
<reference evidence="12" key="1">
    <citation type="submission" date="2020-05" db="EMBL/GenBank/DDBJ databases">
        <title>WGS assembly of Panicum virgatum.</title>
        <authorList>
            <person name="Lovell J.T."/>
            <person name="Jenkins J."/>
            <person name="Shu S."/>
            <person name="Juenger T.E."/>
            <person name="Schmutz J."/>
        </authorList>
    </citation>
    <scope>NUCLEOTIDE SEQUENCE</scope>
    <source>
        <strain evidence="12">AP13</strain>
    </source>
</reference>
<evidence type="ECO:0000256" key="4">
    <source>
        <dbReference type="ARBA" id="ARBA00022741"/>
    </source>
</evidence>
<dbReference type="Proteomes" id="UP000823388">
    <property type="component" value="Chromosome 8N"/>
</dbReference>
<dbReference type="InterPro" id="IPR017441">
    <property type="entry name" value="Protein_kinase_ATP_BS"/>
</dbReference>
<keyword evidence="3" id="KW-0808">Transferase</keyword>
<dbReference type="GO" id="GO:0007166">
    <property type="term" value="P:cell surface receptor signaling pathway"/>
    <property type="evidence" value="ECO:0007669"/>
    <property type="project" value="InterPro"/>
</dbReference>
<proteinExistence type="predicted"/>
<feature type="coiled-coil region" evidence="10">
    <location>
        <begin position="19"/>
        <end position="85"/>
    </location>
</feature>
<dbReference type="InterPro" id="IPR000719">
    <property type="entry name" value="Prot_kinase_dom"/>
</dbReference>
<evidence type="ECO:0000256" key="8">
    <source>
        <dbReference type="ARBA" id="ARBA00048679"/>
    </source>
</evidence>
<dbReference type="GO" id="GO:0005524">
    <property type="term" value="F:ATP binding"/>
    <property type="evidence" value="ECO:0007669"/>
    <property type="project" value="UniProtKB-UniRule"/>
</dbReference>
<dbReference type="PROSITE" id="PS00107">
    <property type="entry name" value="PROTEIN_KINASE_ATP"/>
    <property type="match status" value="1"/>
</dbReference>
<keyword evidence="5" id="KW-0418">Kinase</keyword>
<name>A0A8T0PJ27_PANVG</name>
<evidence type="ECO:0000256" key="6">
    <source>
        <dbReference type="ARBA" id="ARBA00022840"/>
    </source>
</evidence>
<evidence type="ECO:0000256" key="3">
    <source>
        <dbReference type="ARBA" id="ARBA00022679"/>
    </source>
</evidence>
<feature type="binding site" evidence="9">
    <location>
        <position position="228"/>
    </location>
    <ligand>
        <name>ATP</name>
        <dbReference type="ChEBI" id="CHEBI:30616"/>
    </ligand>
</feature>
<dbReference type="InterPro" id="IPR011009">
    <property type="entry name" value="Kinase-like_dom_sf"/>
</dbReference>
<dbReference type="Gene3D" id="3.30.200.20">
    <property type="entry name" value="Phosphorylase Kinase, domain 1"/>
    <property type="match status" value="1"/>
</dbReference>
<dbReference type="InterPro" id="IPR036537">
    <property type="entry name" value="Adaptor_Cbl_N_dom_sf"/>
</dbReference>
<feature type="domain" description="Protein kinase" evidence="11">
    <location>
        <begin position="200"/>
        <end position="484"/>
    </location>
</feature>
<dbReference type="Pfam" id="PF19584">
    <property type="entry name" value="MCAfunc"/>
    <property type="match status" value="1"/>
</dbReference>
<evidence type="ECO:0000256" key="10">
    <source>
        <dbReference type="SAM" id="Coils"/>
    </source>
</evidence>
<dbReference type="SMART" id="SM00220">
    <property type="entry name" value="S_TKc"/>
    <property type="match status" value="1"/>
</dbReference>
<dbReference type="CDD" id="cd21037">
    <property type="entry name" value="MLKL_NTD"/>
    <property type="match status" value="1"/>
</dbReference>
<evidence type="ECO:0000313" key="13">
    <source>
        <dbReference type="Proteomes" id="UP000823388"/>
    </source>
</evidence>
<keyword evidence="2" id="KW-0723">Serine/threonine-protein kinase</keyword>
<keyword evidence="10" id="KW-0175">Coiled coil</keyword>
<evidence type="ECO:0000256" key="9">
    <source>
        <dbReference type="PROSITE-ProRule" id="PRU10141"/>
    </source>
</evidence>
<dbReference type="GO" id="GO:0004674">
    <property type="term" value="F:protein serine/threonine kinase activity"/>
    <property type="evidence" value="ECO:0007669"/>
    <property type="project" value="UniProtKB-KW"/>
</dbReference>
<evidence type="ECO:0000256" key="2">
    <source>
        <dbReference type="ARBA" id="ARBA00022527"/>
    </source>
</evidence>
<dbReference type="AlphaFoldDB" id="A0A8T0PJ27"/>
<dbReference type="PANTHER" id="PTHR27006">
    <property type="entry name" value="PROMASTIGOTE SURFACE ANTIGEN PROTEIN PSA"/>
    <property type="match status" value="1"/>
</dbReference>
<accession>A0A8T0PJ27</accession>
<sequence>MADLTLGSVEKIVQIGLAIKEAADTVQQNKEECLEIKKRVVRITAILKQLEEKKMMDDPMLEDPLQDLEEALRHALTLVTDCQEKHIVCLFCTAGELSKQLRRVREDNADKMTLGVFAVVATATVNITIIMERIECPAQPQDAEAVQSMASSSWAACSRIETDVKENNVPAGSDPPFASLLVPGFTKFSFSEMREATNNFSKDNFIGRGAFSCVYKGRLQDGQVVAIKRFGGPESFDGNYAEKEIQLISKLEHNNIVKCLGYALDEVQTAELTLPNSRIVLAEKRHFCIVNEYMPNGDLEGINDRGSGGVHWSSRLQLIQGIAQGIHYLHGKNIVHMDLKPNNILLDTNMNAKITDFGLSMMFIDNQTEVMSDIVVGTQGYMAPEYIMEGKVSHKLDMFSFGVILLRAIIGGMFKDGPPRGIWDYNQVELRDTRKMKGLLDPSLFHESQLEEIKSCFKIGLACVDSDHKKRPTIDEVVRKLDKIKQKAGTPENPSSMLRRLNTLTSMGGRH</sequence>
<keyword evidence="6 9" id="KW-0067">ATP-binding</keyword>
<dbReference type="Gene3D" id="1.20.930.20">
    <property type="entry name" value="Adaptor protein Cbl, N-terminal domain"/>
    <property type="match status" value="1"/>
</dbReference>
<dbReference type="PROSITE" id="PS00108">
    <property type="entry name" value="PROTEIN_KINASE_ST"/>
    <property type="match status" value="1"/>
</dbReference>
<evidence type="ECO:0000256" key="7">
    <source>
        <dbReference type="ARBA" id="ARBA00047899"/>
    </source>
</evidence>
<evidence type="ECO:0000256" key="1">
    <source>
        <dbReference type="ARBA" id="ARBA00012513"/>
    </source>
</evidence>
<protein>
    <recommendedName>
        <fullName evidence="1">non-specific serine/threonine protein kinase</fullName>
        <ecNumber evidence="1">2.7.11.1</ecNumber>
    </recommendedName>
</protein>
<evidence type="ECO:0000256" key="5">
    <source>
        <dbReference type="ARBA" id="ARBA00022777"/>
    </source>
</evidence>
<comment type="caution">
    <text evidence="12">The sequence shown here is derived from an EMBL/GenBank/DDBJ whole genome shotgun (WGS) entry which is preliminary data.</text>
</comment>
<dbReference type="FunFam" id="1.10.510.10:FF:001023">
    <property type="entry name" value="Os07g0541700 protein"/>
    <property type="match status" value="1"/>
</dbReference>
<dbReference type="Gene3D" id="1.10.510.10">
    <property type="entry name" value="Transferase(Phosphotransferase) domain 1"/>
    <property type="match status" value="1"/>
</dbReference>
<dbReference type="InterPro" id="IPR008271">
    <property type="entry name" value="Ser/Thr_kinase_AS"/>
</dbReference>
<evidence type="ECO:0000259" key="11">
    <source>
        <dbReference type="PROSITE" id="PS50011"/>
    </source>
</evidence>
<comment type="catalytic activity">
    <reaction evidence="7">
        <text>L-threonyl-[protein] + ATP = O-phospho-L-threonyl-[protein] + ADP + H(+)</text>
        <dbReference type="Rhea" id="RHEA:46608"/>
        <dbReference type="Rhea" id="RHEA-COMP:11060"/>
        <dbReference type="Rhea" id="RHEA-COMP:11605"/>
        <dbReference type="ChEBI" id="CHEBI:15378"/>
        <dbReference type="ChEBI" id="CHEBI:30013"/>
        <dbReference type="ChEBI" id="CHEBI:30616"/>
        <dbReference type="ChEBI" id="CHEBI:61977"/>
        <dbReference type="ChEBI" id="CHEBI:456216"/>
        <dbReference type="EC" id="2.7.11.1"/>
    </reaction>
</comment>
<gene>
    <name evidence="12" type="ORF">PVAP13_8NG316600</name>
</gene>
<dbReference type="PANTHER" id="PTHR27006:SF601">
    <property type="entry name" value="PROTEIN KINASE DOMAIN-CONTAINING PROTEIN"/>
    <property type="match status" value="1"/>
</dbReference>
<dbReference type="Pfam" id="PF00069">
    <property type="entry name" value="Pkinase"/>
    <property type="match status" value="1"/>
</dbReference>
<keyword evidence="4 9" id="KW-0547">Nucleotide-binding</keyword>
<dbReference type="SUPFAM" id="SSF56112">
    <property type="entry name" value="Protein kinase-like (PK-like)"/>
    <property type="match status" value="1"/>
</dbReference>
<dbReference type="EC" id="2.7.11.1" evidence="1"/>
<dbReference type="InterPro" id="IPR045766">
    <property type="entry name" value="MCAfunc"/>
</dbReference>
<dbReference type="EMBL" id="CM029052">
    <property type="protein sequence ID" value="KAG2559146.1"/>
    <property type="molecule type" value="Genomic_DNA"/>
</dbReference>
<keyword evidence="13" id="KW-1185">Reference proteome</keyword>
<evidence type="ECO:0000313" key="12">
    <source>
        <dbReference type="EMBL" id="KAG2559146.1"/>
    </source>
</evidence>
<organism evidence="12 13">
    <name type="scientific">Panicum virgatum</name>
    <name type="common">Blackwell switchgrass</name>
    <dbReference type="NCBI Taxonomy" id="38727"/>
    <lineage>
        <taxon>Eukaryota</taxon>
        <taxon>Viridiplantae</taxon>
        <taxon>Streptophyta</taxon>
        <taxon>Embryophyta</taxon>
        <taxon>Tracheophyta</taxon>
        <taxon>Spermatophyta</taxon>
        <taxon>Magnoliopsida</taxon>
        <taxon>Liliopsida</taxon>
        <taxon>Poales</taxon>
        <taxon>Poaceae</taxon>
        <taxon>PACMAD clade</taxon>
        <taxon>Panicoideae</taxon>
        <taxon>Panicodae</taxon>
        <taxon>Paniceae</taxon>
        <taxon>Panicinae</taxon>
        <taxon>Panicum</taxon>
        <taxon>Panicum sect. Hiantes</taxon>
    </lineage>
</organism>
<dbReference type="PROSITE" id="PS50011">
    <property type="entry name" value="PROTEIN_KINASE_DOM"/>
    <property type="match status" value="1"/>
</dbReference>
<dbReference type="InterPro" id="IPR059179">
    <property type="entry name" value="MLKL-like_MCAfunc"/>
</dbReference>